<accession>A0A077L8M0</accession>
<feature type="transmembrane region" description="Helical" evidence="8">
    <location>
        <begin position="222"/>
        <end position="243"/>
    </location>
</feature>
<feature type="transmembrane region" description="Helical" evidence="8">
    <location>
        <begin position="23"/>
        <end position="41"/>
    </location>
</feature>
<feature type="transmembrane region" description="Helical" evidence="8">
    <location>
        <begin position="422"/>
        <end position="445"/>
    </location>
</feature>
<feature type="transmembrane region" description="Helical" evidence="8">
    <location>
        <begin position="326"/>
        <end position="346"/>
    </location>
</feature>
<evidence type="ECO:0000256" key="8">
    <source>
        <dbReference type="SAM" id="Phobius"/>
    </source>
</evidence>
<evidence type="ECO:0000256" key="4">
    <source>
        <dbReference type="ARBA" id="ARBA00022475"/>
    </source>
</evidence>
<dbReference type="InterPro" id="IPR004776">
    <property type="entry name" value="Mem_transp_PIN-like"/>
</dbReference>
<keyword evidence="3" id="KW-0813">Transport</keyword>
<gene>
    <name evidence="9" type="ORF">MCAN360_0126</name>
</gene>
<protein>
    <recommendedName>
        <fullName evidence="11">Malate permease</fullName>
    </recommendedName>
</protein>
<dbReference type="KEGG" id="mcan:MCAN360_0126"/>
<dbReference type="PANTHER" id="PTHR36838:SF3">
    <property type="entry name" value="TRANSPORTER AUXIN EFFLUX CARRIER EC FAMILY"/>
    <property type="match status" value="1"/>
</dbReference>
<reference evidence="10" key="1">
    <citation type="journal article" date="2014" name="Genome Announc.">
        <title>Complete Genome Sequence of Mycoplasma canadense Strain HAZ 360_1 from Bovine Mastitic Milk in Japan.</title>
        <authorList>
            <person name="Hata E."/>
        </authorList>
    </citation>
    <scope>NUCLEOTIDE SEQUENCE [LARGE SCALE GENOMIC DNA]</scope>
    <source>
        <strain evidence="10">HAZ360_1</strain>
    </source>
</reference>
<keyword evidence="6 8" id="KW-1133">Transmembrane helix</keyword>
<dbReference type="HOGENOM" id="CLU_056175_1_0_14"/>
<dbReference type="OrthoDB" id="401182at2"/>
<keyword evidence="7 8" id="KW-0472">Membrane</keyword>
<feature type="transmembrane region" description="Helical" evidence="8">
    <location>
        <begin position="358"/>
        <end position="381"/>
    </location>
</feature>
<evidence type="ECO:0000313" key="9">
    <source>
        <dbReference type="EMBL" id="BAP39393.1"/>
    </source>
</evidence>
<feature type="transmembrane region" description="Helical" evidence="8">
    <location>
        <begin position="387"/>
        <end position="410"/>
    </location>
</feature>
<dbReference type="InterPro" id="IPR038770">
    <property type="entry name" value="Na+/solute_symporter_sf"/>
</dbReference>
<feature type="transmembrane region" description="Helical" evidence="8">
    <location>
        <begin position="153"/>
        <end position="176"/>
    </location>
</feature>
<evidence type="ECO:0008006" key="11">
    <source>
        <dbReference type="Google" id="ProtNLM"/>
    </source>
</evidence>
<organism evidence="9 10">
    <name type="scientific">Metamycoplasma canadense</name>
    <dbReference type="NCBI Taxonomy" id="29554"/>
    <lineage>
        <taxon>Bacteria</taxon>
        <taxon>Bacillati</taxon>
        <taxon>Mycoplasmatota</taxon>
        <taxon>Mycoplasmoidales</taxon>
        <taxon>Metamycoplasmataceae</taxon>
        <taxon>Metamycoplasma</taxon>
    </lineage>
</organism>
<feature type="transmembrane region" description="Helical" evidence="8">
    <location>
        <begin position="83"/>
        <end position="105"/>
    </location>
</feature>
<dbReference type="PANTHER" id="PTHR36838">
    <property type="entry name" value="AUXIN EFFLUX CARRIER FAMILY PROTEIN"/>
    <property type="match status" value="1"/>
</dbReference>
<feature type="transmembrane region" description="Helical" evidence="8">
    <location>
        <begin position="53"/>
        <end position="71"/>
    </location>
</feature>
<dbReference type="Pfam" id="PF03547">
    <property type="entry name" value="Mem_trans"/>
    <property type="match status" value="1"/>
</dbReference>
<evidence type="ECO:0000256" key="7">
    <source>
        <dbReference type="ARBA" id="ARBA00023136"/>
    </source>
</evidence>
<keyword evidence="10" id="KW-1185">Reference proteome</keyword>
<comment type="similarity">
    <text evidence="2">Belongs to the auxin efflux carrier (TC 2.A.69) family.</text>
</comment>
<sequence>MEIGQTKLSSGALFLGTISNTGLWGAIISTLIITFLGYILYKTKVLNDGAVGAVQKLIINIIIPFLSFYSFMKNAEKDDIKTYAIVFGLSAVYYIALTTMAIFWMKFLPKLVPKSVIRRAEADFNEYQKNVEFDIKQIWNQEAYLEKLQRKHLVTWLMCIYGSNILFATPIVLGVYGSTSSELGSLNIWNILYYVGGFGLSFSLVSGVKFTKKEFKYTLKKAFLNPAFIVVIIAILLWATQYIPKWGATVSDIQKTIYVQNGKITADKLATFGPNFSSLYGVTEGNKTIWYEFSRKFNNYVVYSGRPTGWFDWQVTMPYLAKPIKILAELISPLIWIVIGTSLAKTKIKEMFKNKQNWLFLFYKSGIMPLVILGLISFFVYKKLIPVNVGAVLVMVGSVPPGTTVVIYAQHFKNHGDYTSQVSSLSTLTSFIFIPAWLVIGQLALNSIAG</sequence>
<evidence type="ECO:0000256" key="6">
    <source>
        <dbReference type="ARBA" id="ARBA00022989"/>
    </source>
</evidence>
<dbReference type="GO" id="GO:0055085">
    <property type="term" value="P:transmembrane transport"/>
    <property type="evidence" value="ECO:0007669"/>
    <property type="project" value="InterPro"/>
</dbReference>
<dbReference type="RefSeq" id="WP_045433285.1">
    <property type="nucleotide sequence ID" value="NZ_AP014631.1"/>
</dbReference>
<dbReference type="Gene3D" id="1.20.1530.20">
    <property type="match status" value="1"/>
</dbReference>
<evidence type="ECO:0000313" key="10">
    <source>
        <dbReference type="Proteomes" id="UP000031641"/>
    </source>
</evidence>
<evidence type="ECO:0000256" key="2">
    <source>
        <dbReference type="ARBA" id="ARBA00010145"/>
    </source>
</evidence>
<dbReference type="Proteomes" id="UP000031641">
    <property type="component" value="Chromosome"/>
</dbReference>
<dbReference type="GO" id="GO:0005886">
    <property type="term" value="C:plasma membrane"/>
    <property type="evidence" value="ECO:0007669"/>
    <property type="project" value="UniProtKB-SubCell"/>
</dbReference>
<keyword evidence="4" id="KW-1003">Cell membrane</keyword>
<evidence type="ECO:0000256" key="5">
    <source>
        <dbReference type="ARBA" id="ARBA00022692"/>
    </source>
</evidence>
<name>A0A077L8M0_9BACT</name>
<dbReference type="EMBL" id="AP014631">
    <property type="protein sequence ID" value="BAP39393.1"/>
    <property type="molecule type" value="Genomic_DNA"/>
</dbReference>
<comment type="subcellular location">
    <subcellularLocation>
        <location evidence="1">Cell membrane</location>
        <topology evidence="1">Multi-pass membrane protein</topology>
    </subcellularLocation>
</comment>
<proteinExistence type="inferred from homology"/>
<evidence type="ECO:0000256" key="3">
    <source>
        <dbReference type="ARBA" id="ARBA00022448"/>
    </source>
</evidence>
<dbReference type="STRING" id="29554.MCAN360_0126"/>
<keyword evidence="5 8" id="KW-0812">Transmembrane</keyword>
<feature type="transmembrane region" description="Helical" evidence="8">
    <location>
        <begin position="188"/>
        <end position="210"/>
    </location>
</feature>
<evidence type="ECO:0000256" key="1">
    <source>
        <dbReference type="ARBA" id="ARBA00004651"/>
    </source>
</evidence>
<dbReference type="AlphaFoldDB" id="A0A077L8M0"/>